<sequence>MSREDSDEAYVLDLCDEVLGERGRRQARFDWLLGDIGRDGRARKLPVDGYWPGHELVVEYREVQHDQPVRHFDKPDRLTVSGVHRGRQRALYDQRRDEQIPAHGLRLVIVRPAELSANRRGRLLRDREADLSALRVKLSSLAIG</sequence>
<evidence type="ECO:0000313" key="2">
    <source>
        <dbReference type="Proteomes" id="UP001330812"/>
    </source>
</evidence>
<dbReference type="RefSeq" id="WP_326565488.1">
    <property type="nucleotide sequence ID" value="NZ_CP142149.1"/>
</dbReference>
<organism evidence="1 2">
    <name type="scientific">Amycolatopsis rhabdoformis</name>
    <dbReference type="NCBI Taxonomy" id="1448059"/>
    <lineage>
        <taxon>Bacteria</taxon>
        <taxon>Bacillati</taxon>
        <taxon>Actinomycetota</taxon>
        <taxon>Actinomycetes</taxon>
        <taxon>Pseudonocardiales</taxon>
        <taxon>Pseudonocardiaceae</taxon>
        <taxon>Amycolatopsis</taxon>
    </lineage>
</organism>
<name>A0ABZ1HWC0_9PSEU</name>
<evidence type="ECO:0000313" key="1">
    <source>
        <dbReference type="EMBL" id="WSE26517.1"/>
    </source>
</evidence>
<accession>A0ABZ1HWC0</accession>
<dbReference type="Proteomes" id="UP001330812">
    <property type="component" value="Chromosome"/>
</dbReference>
<keyword evidence="2" id="KW-1185">Reference proteome</keyword>
<protein>
    <submittedName>
        <fullName evidence="1">Uncharacterized protein</fullName>
    </submittedName>
</protein>
<gene>
    <name evidence="1" type="ORF">VSH64_26945</name>
</gene>
<proteinExistence type="predicted"/>
<reference evidence="1 2" key="1">
    <citation type="journal article" date="2015" name="Int. J. Syst. Evol. Microbiol.">
        <title>Amycolatopsis rhabdoformis sp. nov., an actinomycete isolated from a tropical forest soil.</title>
        <authorList>
            <person name="Souza W.R."/>
            <person name="Silva R.E."/>
            <person name="Goodfellow M."/>
            <person name="Busarakam K."/>
            <person name="Figueiro F.S."/>
            <person name="Ferreira D."/>
            <person name="Rodrigues-Filho E."/>
            <person name="Moraes L.A.B."/>
            <person name="Zucchi T.D."/>
        </authorList>
    </citation>
    <scope>NUCLEOTIDE SEQUENCE [LARGE SCALE GENOMIC DNA]</scope>
    <source>
        <strain evidence="1 2">NCIMB 14900</strain>
    </source>
</reference>
<dbReference type="EMBL" id="CP142149">
    <property type="protein sequence ID" value="WSE26517.1"/>
    <property type="molecule type" value="Genomic_DNA"/>
</dbReference>